<feature type="domain" description="DUF4874" evidence="5">
    <location>
        <begin position="324"/>
        <end position="500"/>
    </location>
</feature>
<dbReference type="RefSeq" id="WP_199596670.1">
    <property type="nucleotide sequence ID" value="NZ_JAEHJZ010000001.1"/>
</dbReference>
<dbReference type="InterPro" id="IPR032267">
    <property type="entry name" value="DUF4832"/>
</dbReference>
<evidence type="ECO:0000313" key="6">
    <source>
        <dbReference type="EMBL" id="MBJ7879227.1"/>
    </source>
</evidence>
<evidence type="ECO:0000259" key="3">
    <source>
        <dbReference type="Pfam" id="PF02018"/>
    </source>
</evidence>
<dbReference type="Pfam" id="PF02018">
    <property type="entry name" value="CBM_4_9"/>
    <property type="match status" value="2"/>
</dbReference>
<reference evidence="6 7" key="1">
    <citation type="submission" date="2020-09" db="EMBL/GenBank/DDBJ databases">
        <title>Draft genome of Gelidibacter salicanalis PAMC21136.</title>
        <authorList>
            <person name="Park H."/>
        </authorList>
    </citation>
    <scope>NUCLEOTIDE SEQUENCE [LARGE SCALE GENOMIC DNA]</scope>
    <source>
        <strain evidence="6 7">PAMC21136</strain>
    </source>
</reference>
<organism evidence="6 7">
    <name type="scientific">Gelidibacter salicanalis</name>
    <dbReference type="NCBI Taxonomy" id="291193"/>
    <lineage>
        <taxon>Bacteria</taxon>
        <taxon>Pseudomonadati</taxon>
        <taxon>Bacteroidota</taxon>
        <taxon>Flavobacteriia</taxon>
        <taxon>Flavobacteriales</taxon>
        <taxon>Flavobacteriaceae</taxon>
        <taxon>Gelidibacter</taxon>
    </lineage>
</organism>
<evidence type="ECO:0000313" key="7">
    <source>
        <dbReference type="Proteomes" id="UP000662373"/>
    </source>
</evidence>
<protein>
    <submittedName>
        <fullName evidence="6">DUF4874 domain-containing protein</fullName>
    </submittedName>
</protein>
<feature type="chain" id="PRO_5036859685" evidence="2">
    <location>
        <begin position="21"/>
        <end position="800"/>
    </location>
</feature>
<dbReference type="Pfam" id="PF16173">
    <property type="entry name" value="DUF4874"/>
    <property type="match status" value="1"/>
</dbReference>
<dbReference type="InterPro" id="IPR008979">
    <property type="entry name" value="Galactose-bd-like_sf"/>
</dbReference>
<evidence type="ECO:0000256" key="1">
    <source>
        <dbReference type="ARBA" id="ARBA00022801"/>
    </source>
</evidence>
<dbReference type="SUPFAM" id="SSF49785">
    <property type="entry name" value="Galactose-binding domain-like"/>
    <property type="match status" value="1"/>
</dbReference>
<evidence type="ECO:0000259" key="4">
    <source>
        <dbReference type="Pfam" id="PF16116"/>
    </source>
</evidence>
<sequence length="800" mass="89783">MTRTLLIFLAVILQSAFSTSQNLLINSSFDTGGDKTFTLAPWRASGNAGVWETEHSVSKPKAVKLMDGAASVEQLITGLKPNTEYRFSGWVYTKGVNKAHLAVKDFLTTTTGEVTTANSSSGYEFLTVNFTTGKKATSAKVIFSTNQKDAVYGDDFALEALPIKPNIFITNGGFEERSLEHWLNATVAFNSIEITKKASEVHSGKYAVKASGTGILEQSQLNLKAGTSYVLKAWAKTDADHVATIGIKNFTGGIMSSTLSADTSSNTYKELSVPFTTGVFPNEATLFFELASGTAFFDSFTITEVSHLGPLNESHVSTETMLSNPERGFRFEQIVQVPDLNDPWNLSKHFDMDTILSDWEKEMDATDGHVRLAQWYIYLSEFNDTPLSQEALDAIQKCFDAFRNNGYKMLLRFTYQAPEAQAPYTNVIPTASRILEHLDQLKPLIAANVDVIHVYQMGLIGAWGEWHSFGNAYNQKDKDNLVTKVLEVLPPSRQTHMRLVSDRAAIRSVSDAVKDTRIGFHNDFFGDRNTYAANSSGYYGGNDYEIVKHKSHLLMIDGESGWSRDCNTEDGCIWQVSELFDVYEILKQFLDHHYTSYSLAHGYYANNAYWKRLLLSKENLDALNIPYHPEYFNDNKGNLTNRTAYEFIRDHLGYRLYFKPGNESFSQNSNQLNYVIDIQNYGFSALHNPRQVHVVLLDVNDNIVTSDLSSSNPSTWQPYAPGDENYATLTHTISGSLMLPKDLTTSTDYKIGIWLADPILKNNKMYDIQLANRTDMKIIENDNQKINILKFNILLNAVKK</sequence>
<comment type="caution">
    <text evidence="6">The sequence shown here is derived from an EMBL/GenBank/DDBJ whole genome shotgun (WGS) entry which is preliminary data.</text>
</comment>
<keyword evidence="2" id="KW-0732">Signal</keyword>
<dbReference type="Gene3D" id="2.60.120.260">
    <property type="entry name" value="Galactose-binding domain-like"/>
    <property type="match status" value="2"/>
</dbReference>
<feature type="signal peptide" evidence="2">
    <location>
        <begin position="1"/>
        <end position="20"/>
    </location>
</feature>
<feature type="domain" description="CBM-cenC" evidence="3">
    <location>
        <begin position="21"/>
        <end position="145"/>
    </location>
</feature>
<accession>A0A934NK43</accession>
<dbReference type="InterPro" id="IPR032379">
    <property type="entry name" value="DUF4874"/>
</dbReference>
<dbReference type="Pfam" id="PF16116">
    <property type="entry name" value="DUF4832"/>
    <property type="match status" value="1"/>
</dbReference>
<dbReference type="GO" id="GO:0016798">
    <property type="term" value="F:hydrolase activity, acting on glycosyl bonds"/>
    <property type="evidence" value="ECO:0007669"/>
    <property type="project" value="InterPro"/>
</dbReference>
<gene>
    <name evidence="6" type="ORF">JEM65_00975</name>
</gene>
<keyword evidence="1" id="KW-0378">Hydrolase</keyword>
<feature type="domain" description="CBM-cenC" evidence="3">
    <location>
        <begin position="169"/>
        <end position="290"/>
    </location>
</feature>
<dbReference type="InterPro" id="IPR003305">
    <property type="entry name" value="CenC_carb-bd"/>
</dbReference>
<name>A0A934NK43_9FLAO</name>
<keyword evidence="7" id="KW-1185">Reference proteome</keyword>
<evidence type="ECO:0000259" key="5">
    <source>
        <dbReference type="Pfam" id="PF16173"/>
    </source>
</evidence>
<dbReference type="Proteomes" id="UP000662373">
    <property type="component" value="Unassembled WGS sequence"/>
</dbReference>
<proteinExistence type="predicted"/>
<feature type="domain" description="DUF4832" evidence="4">
    <location>
        <begin position="517"/>
        <end position="772"/>
    </location>
</feature>
<dbReference type="EMBL" id="JAEHJZ010000001">
    <property type="protein sequence ID" value="MBJ7879227.1"/>
    <property type="molecule type" value="Genomic_DNA"/>
</dbReference>
<dbReference type="AlphaFoldDB" id="A0A934NK43"/>
<evidence type="ECO:0000256" key="2">
    <source>
        <dbReference type="SAM" id="SignalP"/>
    </source>
</evidence>